<dbReference type="Pfam" id="PF00005">
    <property type="entry name" value="ABC_tran"/>
    <property type="match status" value="1"/>
</dbReference>
<dbReference type="PANTHER" id="PTHR42939">
    <property type="entry name" value="ABC TRANSPORTER ATP-BINDING PROTEIN ALBC-RELATED"/>
    <property type="match status" value="1"/>
</dbReference>
<keyword evidence="1" id="KW-0813">Transport</keyword>
<name>A0A0F6MS96_TREDN</name>
<evidence type="ECO:0000256" key="2">
    <source>
        <dbReference type="ARBA" id="ARBA00022741"/>
    </source>
</evidence>
<dbReference type="PATRIC" id="fig|999434.4.peg.307"/>
<gene>
    <name evidence="5" type="ORF">HMPREF9723_00292</name>
</gene>
<evidence type="ECO:0000256" key="1">
    <source>
        <dbReference type="ARBA" id="ARBA00022448"/>
    </source>
</evidence>
<dbReference type="SMART" id="SM00382">
    <property type="entry name" value="AAA"/>
    <property type="match status" value="1"/>
</dbReference>
<feature type="domain" description="ABC transporter" evidence="4">
    <location>
        <begin position="5"/>
        <end position="230"/>
    </location>
</feature>
<evidence type="ECO:0000259" key="4">
    <source>
        <dbReference type="PROSITE" id="PS50893"/>
    </source>
</evidence>
<keyword evidence="2" id="KW-0547">Nucleotide-binding</keyword>
<comment type="caution">
    <text evidence="5">The sequence shown here is derived from an EMBL/GenBank/DDBJ whole genome shotgun (WGS) entry which is preliminary data.</text>
</comment>
<dbReference type="PANTHER" id="PTHR42939:SF3">
    <property type="entry name" value="ABC TRANSPORTER ATP-BINDING COMPONENT"/>
    <property type="match status" value="1"/>
</dbReference>
<sequence>MDYILNIKDLNKNYKNFSLKNISFQIPQGTVMGFIGANGAGKTTTIKLIMQLIKKDSGLIEIFGQSAEKNFNSLKQKIGFVYDEPCFYEQLKIKDMTKIIASFYNFWDWKAYKNYLSQFKLDETQKIMQLSKGMKTKYSLALALSHNAQFIIMDEPSSGLDPVIRRELLDIFYDVISDGKCSIFFSTHITSDLERIADYVTFIKNGEIVFSKRKDDVFSEYALVKGGLDELKGGIESKLIGIRKTGVGFEALTKEKQGLPASLIIEKPALEDIMFFYEKTSCKNFL</sequence>
<dbReference type="InterPro" id="IPR027417">
    <property type="entry name" value="P-loop_NTPase"/>
</dbReference>
<proteinExistence type="predicted"/>
<dbReference type="HOGENOM" id="CLU_000604_1_2_12"/>
<dbReference type="PROSITE" id="PS00211">
    <property type="entry name" value="ABC_TRANSPORTER_1"/>
    <property type="match status" value="1"/>
</dbReference>
<dbReference type="Proteomes" id="UP000011701">
    <property type="component" value="Chromosome"/>
</dbReference>
<dbReference type="EMBL" id="AGDY01000002">
    <property type="protein sequence ID" value="EMB24604.1"/>
    <property type="molecule type" value="Genomic_DNA"/>
</dbReference>
<dbReference type="PROSITE" id="PS50893">
    <property type="entry name" value="ABC_TRANSPORTER_2"/>
    <property type="match status" value="1"/>
</dbReference>
<dbReference type="GO" id="GO:0005524">
    <property type="term" value="F:ATP binding"/>
    <property type="evidence" value="ECO:0007669"/>
    <property type="project" value="UniProtKB-KW"/>
</dbReference>
<dbReference type="InterPro" id="IPR003593">
    <property type="entry name" value="AAA+_ATPase"/>
</dbReference>
<evidence type="ECO:0000256" key="3">
    <source>
        <dbReference type="ARBA" id="ARBA00022840"/>
    </source>
</evidence>
<dbReference type="CDD" id="cd03230">
    <property type="entry name" value="ABC_DR_subfamily_A"/>
    <property type="match status" value="1"/>
</dbReference>
<dbReference type="InterPro" id="IPR051782">
    <property type="entry name" value="ABC_Transporter_VariousFunc"/>
</dbReference>
<evidence type="ECO:0000313" key="5">
    <source>
        <dbReference type="EMBL" id="EMB24604.1"/>
    </source>
</evidence>
<dbReference type="InterPro" id="IPR017871">
    <property type="entry name" value="ABC_transporter-like_CS"/>
</dbReference>
<dbReference type="InterPro" id="IPR003439">
    <property type="entry name" value="ABC_transporter-like_ATP-bd"/>
</dbReference>
<dbReference type="AlphaFoldDB" id="A0A0F6MS96"/>
<keyword evidence="3" id="KW-0067">ATP-binding</keyword>
<protein>
    <recommendedName>
        <fullName evidence="4">ABC transporter domain-containing protein</fullName>
    </recommendedName>
</protein>
<dbReference type="GO" id="GO:0016887">
    <property type="term" value="F:ATP hydrolysis activity"/>
    <property type="evidence" value="ECO:0007669"/>
    <property type="project" value="InterPro"/>
</dbReference>
<reference evidence="5" key="1">
    <citation type="submission" date="2012-01" db="EMBL/GenBank/DDBJ databases">
        <title>The Genome Sequence of Treponema denticola OTK.</title>
        <authorList>
            <consortium name="The Broad Institute Genome Sequencing Platform"/>
            <person name="Earl A."/>
            <person name="Ward D."/>
            <person name="Feldgarden M."/>
            <person name="Gevers D."/>
            <person name="Blanton J.M."/>
            <person name="Fenno C.J."/>
            <person name="Baranova O.V."/>
            <person name="Mathney J."/>
            <person name="Dewhirst F.E."/>
            <person name="Izard J."/>
            <person name="Young S.K."/>
            <person name="Zeng Q."/>
            <person name="Gargeya S."/>
            <person name="Fitzgerald M."/>
            <person name="Haas B."/>
            <person name="Abouelleil A."/>
            <person name="Alvarado L."/>
            <person name="Arachchi H.M."/>
            <person name="Berlin A."/>
            <person name="Chapman S.B."/>
            <person name="Gearin G."/>
            <person name="Goldberg J."/>
            <person name="Griggs A."/>
            <person name="Gujja S."/>
            <person name="Hansen M."/>
            <person name="Heiman D."/>
            <person name="Howarth C."/>
            <person name="Larimer J."/>
            <person name="Lui A."/>
            <person name="MacDonald P.J.P."/>
            <person name="McCowen C."/>
            <person name="Montmayeur A."/>
            <person name="Murphy C."/>
            <person name="Neiman D."/>
            <person name="Pearson M."/>
            <person name="Priest M."/>
            <person name="Roberts A."/>
            <person name="Saif S."/>
            <person name="Shea T."/>
            <person name="Sisk P."/>
            <person name="Stolte C."/>
            <person name="Sykes S."/>
            <person name="Wortman J."/>
            <person name="Nusbaum C."/>
            <person name="Birren B."/>
        </authorList>
    </citation>
    <scope>NUCLEOTIDE SEQUENCE [LARGE SCALE GENOMIC DNA]</scope>
    <source>
        <strain evidence="5">OTK</strain>
    </source>
</reference>
<dbReference type="Gene3D" id="3.40.50.300">
    <property type="entry name" value="P-loop containing nucleotide triphosphate hydrolases"/>
    <property type="match status" value="1"/>
</dbReference>
<accession>A0A0F6MS96</accession>
<organism evidence="5">
    <name type="scientific">Treponema denticola OTK</name>
    <dbReference type="NCBI Taxonomy" id="999434"/>
    <lineage>
        <taxon>Bacteria</taxon>
        <taxon>Pseudomonadati</taxon>
        <taxon>Spirochaetota</taxon>
        <taxon>Spirochaetia</taxon>
        <taxon>Spirochaetales</taxon>
        <taxon>Treponemataceae</taxon>
        <taxon>Treponema</taxon>
    </lineage>
</organism>
<dbReference type="SUPFAM" id="SSF52540">
    <property type="entry name" value="P-loop containing nucleoside triphosphate hydrolases"/>
    <property type="match status" value="1"/>
</dbReference>
<dbReference type="RefSeq" id="WP_002690425.1">
    <property type="nucleotide sequence ID" value="NZ_CM001797.1"/>
</dbReference>